<dbReference type="RefSeq" id="WP_214187283.1">
    <property type="nucleotide sequence ID" value="NZ_BSDS01000001.1"/>
</dbReference>
<organism evidence="3 4">
    <name type="scientific">Geobacter hydrogenophilus</name>
    <dbReference type="NCBI Taxonomy" id="40983"/>
    <lineage>
        <taxon>Bacteria</taxon>
        <taxon>Pseudomonadati</taxon>
        <taxon>Thermodesulfobacteriota</taxon>
        <taxon>Desulfuromonadia</taxon>
        <taxon>Geobacterales</taxon>
        <taxon>Geobacteraceae</taxon>
        <taxon>Geobacter</taxon>
    </lineage>
</organism>
<name>A0A9W6FY57_9BACT</name>
<comment type="caution">
    <text evidence="3">The sequence shown here is derived from an EMBL/GenBank/DDBJ whole genome shotgun (WGS) entry which is preliminary data.</text>
</comment>
<reference evidence="3" key="1">
    <citation type="submission" date="2022-12" db="EMBL/GenBank/DDBJ databases">
        <title>Reference genome sequencing for broad-spectrum identification of bacterial and archaeal isolates by mass spectrometry.</title>
        <authorList>
            <person name="Sekiguchi Y."/>
            <person name="Tourlousse D.M."/>
        </authorList>
    </citation>
    <scope>NUCLEOTIDE SEQUENCE</scope>
    <source>
        <strain evidence="3">H2</strain>
    </source>
</reference>
<evidence type="ECO:0000256" key="2">
    <source>
        <dbReference type="SAM" id="SignalP"/>
    </source>
</evidence>
<keyword evidence="1" id="KW-0175">Coiled coil</keyword>
<dbReference type="Proteomes" id="UP001144352">
    <property type="component" value="Unassembled WGS sequence"/>
</dbReference>
<dbReference type="EMBL" id="BSDS01000001">
    <property type="protein sequence ID" value="GLI36938.1"/>
    <property type="molecule type" value="Genomic_DNA"/>
</dbReference>
<proteinExistence type="predicted"/>
<accession>A0A9W6FY57</accession>
<keyword evidence="2" id="KW-0732">Signal</keyword>
<evidence type="ECO:0000256" key="1">
    <source>
        <dbReference type="SAM" id="Coils"/>
    </source>
</evidence>
<feature type="chain" id="PRO_5040952249" evidence="2">
    <location>
        <begin position="24"/>
        <end position="319"/>
    </location>
</feature>
<feature type="signal peptide" evidence="2">
    <location>
        <begin position="1"/>
        <end position="23"/>
    </location>
</feature>
<dbReference type="AlphaFoldDB" id="A0A9W6FY57"/>
<protein>
    <submittedName>
        <fullName evidence="3">Uncharacterized protein</fullName>
    </submittedName>
</protein>
<keyword evidence="4" id="KW-1185">Reference proteome</keyword>
<sequence>MKTPLIALACMALVIVFSPASRADDEVLPQPSPPLCEETLKRQEEALAALKADQSRLEQKIRDMECAPVVSSDELLARNLHRLQSLAANTRAQRQTMADFRTFVTWMSSSLSGYEKYIQAGSVVAGFARVLPIPYAGQASVLTKFASLGILSLNAASGSIATYLKTSDQYLALVGAIDPKRPDSVRVSAAVRFADGELLRAMTDVQVKLRTSADISASTLSFLKTLDSYVGGSDEYWARTKAFITRNDAYKKDKSYLAASIEGLTSQAGAFNNRLTLFEETARKDLPIIKNLVAYDELAREVDARARAKREALAAAGKP</sequence>
<feature type="coiled-coil region" evidence="1">
    <location>
        <begin position="40"/>
        <end position="67"/>
    </location>
</feature>
<evidence type="ECO:0000313" key="4">
    <source>
        <dbReference type="Proteomes" id="UP001144352"/>
    </source>
</evidence>
<evidence type="ECO:0000313" key="3">
    <source>
        <dbReference type="EMBL" id="GLI36938.1"/>
    </source>
</evidence>
<gene>
    <name evidence="3" type="ORF">GHYDROH2_04390</name>
</gene>